<name>A0ABX2CDL3_9BRAD</name>
<evidence type="ECO:0000313" key="4">
    <source>
        <dbReference type="Proteomes" id="UP000886476"/>
    </source>
</evidence>
<dbReference type="Proteomes" id="UP000886476">
    <property type="component" value="Unassembled WGS sequence"/>
</dbReference>
<dbReference type="InterPro" id="IPR036928">
    <property type="entry name" value="AS_sf"/>
</dbReference>
<proteinExistence type="inferred from homology"/>
<gene>
    <name evidence="3" type="ORF">HL667_15040</name>
</gene>
<accession>A0ABX2CDL3</accession>
<dbReference type="InterPro" id="IPR000120">
    <property type="entry name" value="Amidase"/>
</dbReference>
<reference evidence="3" key="1">
    <citation type="submission" date="2020-05" db="EMBL/GenBank/DDBJ databases">
        <title>Nod-independent and nitrogen-fixing Bradyrhizobium aeschynomene sp. nov. isolated from nodules of Aeschynomene indica.</title>
        <authorList>
            <person name="Zhang Z."/>
        </authorList>
    </citation>
    <scope>NUCLEOTIDE SEQUENCE</scope>
    <source>
        <strain evidence="3">83012</strain>
    </source>
</reference>
<comment type="caution">
    <text evidence="3">The sequence shown here is derived from an EMBL/GenBank/DDBJ whole genome shotgun (WGS) entry which is preliminary data.</text>
</comment>
<dbReference type="PANTHER" id="PTHR11895">
    <property type="entry name" value="TRANSAMIDASE"/>
    <property type="match status" value="1"/>
</dbReference>
<dbReference type="InterPro" id="IPR023631">
    <property type="entry name" value="Amidase_dom"/>
</dbReference>
<dbReference type="SUPFAM" id="SSF75304">
    <property type="entry name" value="Amidase signature (AS) enzymes"/>
    <property type="match status" value="1"/>
</dbReference>
<keyword evidence="4" id="KW-1185">Reference proteome</keyword>
<comment type="similarity">
    <text evidence="1">Belongs to the amidase family.</text>
</comment>
<protein>
    <submittedName>
        <fullName evidence="3">Amidase</fullName>
    </submittedName>
</protein>
<sequence>MTSAIPHSRHQLCEMDGDPSQLTATAAASAIRERRLSAATLLEACLARIAARDGDVHAFSHLAAEAGREQAFLADKAQSEGRLAGPLHGLPVGVKDVFDTIDMPSEYGSSLLRDRRPAADAAAVAILRRAGATIIGKTTTSEFGMYHPSAARNPNDLGRSPGVSSAGSAAAVVDRMVPLALGTQHTASTVLPASFCGAHAFKPSFGFASMEGSNILVPRLAQIGYLARSVQDLCLFAGAFDPVVDGAADRIGRPPRLAVVRGPGFEQVAPEVDEALTACIGALPVAVDELDLPSEFGHAIEVALGLLNAHLAARFGDLPQHLSAKLCPPLQDGIAAGHALSAKRYIELNALADRLIRLTPQLFAQHDVLVTLSAPGEATRLDEGPGSGSLAMPWSLCGLPVVSLPLLCGAHGLPIGLQLIGRHGSDRELLQNAAWIAHTCGLPTRVHH</sequence>
<dbReference type="Pfam" id="PF01425">
    <property type="entry name" value="Amidase"/>
    <property type="match status" value="1"/>
</dbReference>
<evidence type="ECO:0000313" key="3">
    <source>
        <dbReference type="EMBL" id="NPU66318.1"/>
    </source>
</evidence>
<dbReference type="PANTHER" id="PTHR11895:SF151">
    <property type="entry name" value="GLUTAMYL-TRNA(GLN) AMIDOTRANSFERASE SUBUNIT A"/>
    <property type="match status" value="1"/>
</dbReference>
<dbReference type="Gene3D" id="3.90.1300.10">
    <property type="entry name" value="Amidase signature (AS) domain"/>
    <property type="match status" value="1"/>
</dbReference>
<evidence type="ECO:0000256" key="1">
    <source>
        <dbReference type="ARBA" id="ARBA00009199"/>
    </source>
</evidence>
<dbReference type="EMBL" id="JABFDN010000004">
    <property type="protein sequence ID" value="NPU66318.1"/>
    <property type="molecule type" value="Genomic_DNA"/>
</dbReference>
<evidence type="ECO:0000259" key="2">
    <source>
        <dbReference type="Pfam" id="PF01425"/>
    </source>
</evidence>
<organism evidence="3 4">
    <name type="scientific">Bradyrhizobium aeschynomenes</name>
    <dbReference type="NCBI Taxonomy" id="2734909"/>
    <lineage>
        <taxon>Bacteria</taxon>
        <taxon>Pseudomonadati</taxon>
        <taxon>Pseudomonadota</taxon>
        <taxon>Alphaproteobacteria</taxon>
        <taxon>Hyphomicrobiales</taxon>
        <taxon>Nitrobacteraceae</taxon>
        <taxon>Bradyrhizobium</taxon>
    </lineage>
</organism>
<feature type="domain" description="Amidase" evidence="2">
    <location>
        <begin position="41"/>
        <end position="430"/>
    </location>
</feature>